<evidence type="ECO:0000256" key="1">
    <source>
        <dbReference type="ARBA" id="ARBA00004167"/>
    </source>
</evidence>
<dbReference type="PROSITE" id="PS51767">
    <property type="entry name" value="PEPTIDASE_A1"/>
    <property type="match status" value="1"/>
</dbReference>
<keyword evidence="7" id="KW-0732">Signal</keyword>
<evidence type="ECO:0000256" key="4">
    <source>
        <dbReference type="ARBA" id="ARBA00023136"/>
    </source>
</evidence>
<evidence type="ECO:0000256" key="7">
    <source>
        <dbReference type="SAM" id="SignalP"/>
    </source>
</evidence>
<feature type="transmembrane region" description="Helical" evidence="6">
    <location>
        <begin position="491"/>
        <end position="514"/>
    </location>
</feature>
<reference evidence="9 10" key="1">
    <citation type="submission" date="2019-10" db="EMBL/GenBank/DDBJ databases">
        <authorList>
            <person name="Palmer J.M."/>
        </authorList>
    </citation>
    <scope>NUCLEOTIDE SEQUENCE [LARGE SCALE GENOMIC DNA]</scope>
    <source>
        <strain evidence="9 10">TWF718</strain>
    </source>
</reference>
<feature type="signal peptide" evidence="7">
    <location>
        <begin position="1"/>
        <end position="30"/>
    </location>
</feature>
<sequence>MFMARSGFPSLPLFFWVPLWSLYFFSQVNGAAPYLEIPFDTTTTFGYDGPWHAVPVGIGSNDQIVNLFPGSQWAPTILSTSVCDGVSNCVSAAGGLYDYDSDTSTYPGTIGFTATGTNTVPFGTIFSAEGENFGQFAELRIGGGFSRVTIVNASVSRVDSVSLYYGRKKVGMSNGFLTMGAVDDIHVFGDYRAVIPLNNLAKTGAIASRSWGMHYPSAKLSQVPSLVWGGYDRARIAGPVQRADTDSNGAKKLDLVGISIDTAVGKSPFSFTRKDNLLVNPLSNSVLKVELESAIPYLLLPQETCDTIADELPVTLDRTTGFYLWQTSDPLYEKIVSSPAYLSFDFRISATQNFTIKVPFALLDLNMTAPLVTGTQPYFPCMAATLDESGSGAILGRAFYQAAFISQSYDTRKFWIAQAPGPGYSTADVRTIEKTALTLDSPVSGDDTWLSSWSSTWTVDPLEVTTEPSVPSETSATPDPSSPRSGLSTGAIAGIAAGIGAVVIILAAVLFMLWRRKRSRASLPDAPTPTLIPLSPSKVNYNNEQPPPPQQYADMGNAAQNQHWELPANEQARPQEVHELHS</sequence>
<organism evidence="9 10">
    <name type="scientific">Orbilia javanica</name>
    <dbReference type="NCBI Taxonomy" id="47235"/>
    <lineage>
        <taxon>Eukaryota</taxon>
        <taxon>Fungi</taxon>
        <taxon>Dikarya</taxon>
        <taxon>Ascomycota</taxon>
        <taxon>Pezizomycotina</taxon>
        <taxon>Orbiliomycetes</taxon>
        <taxon>Orbiliales</taxon>
        <taxon>Orbiliaceae</taxon>
        <taxon>Orbilia</taxon>
    </lineage>
</organism>
<dbReference type="Proteomes" id="UP001313282">
    <property type="component" value="Unassembled WGS sequence"/>
</dbReference>
<evidence type="ECO:0000259" key="8">
    <source>
        <dbReference type="PROSITE" id="PS51767"/>
    </source>
</evidence>
<feature type="region of interest" description="Disordered" evidence="5">
    <location>
        <begin position="461"/>
        <end position="486"/>
    </location>
</feature>
<keyword evidence="4 6" id="KW-0472">Membrane</keyword>
<comment type="subcellular location">
    <subcellularLocation>
        <location evidence="1">Membrane</location>
        <topology evidence="1">Single-pass membrane protein</topology>
    </subcellularLocation>
</comment>
<gene>
    <name evidence="9" type="ORF">TWF718_004282</name>
</gene>
<evidence type="ECO:0000256" key="2">
    <source>
        <dbReference type="ARBA" id="ARBA00022692"/>
    </source>
</evidence>
<comment type="caution">
    <text evidence="9">The sequence shown here is derived from an EMBL/GenBank/DDBJ whole genome shotgun (WGS) entry which is preliminary data.</text>
</comment>
<feature type="compositionally biased region" description="Basic and acidic residues" evidence="5">
    <location>
        <begin position="573"/>
        <end position="582"/>
    </location>
</feature>
<feature type="domain" description="Peptidase A1" evidence="8">
    <location>
        <begin position="52"/>
        <end position="417"/>
    </location>
</feature>
<evidence type="ECO:0000256" key="5">
    <source>
        <dbReference type="SAM" id="MobiDB-lite"/>
    </source>
</evidence>
<dbReference type="AlphaFoldDB" id="A0AAN8NZD0"/>
<evidence type="ECO:0000313" key="10">
    <source>
        <dbReference type="Proteomes" id="UP001313282"/>
    </source>
</evidence>
<keyword evidence="3 6" id="KW-1133">Transmembrane helix</keyword>
<dbReference type="GO" id="GO:0071944">
    <property type="term" value="C:cell periphery"/>
    <property type="evidence" value="ECO:0007669"/>
    <property type="project" value="UniProtKB-ARBA"/>
</dbReference>
<protein>
    <recommendedName>
        <fullName evidence="8">Peptidase A1 domain-containing protein</fullName>
    </recommendedName>
</protein>
<dbReference type="InterPro" id="IPR021109">
    <property type="entry name" value="Peptidase_aspartic_dom_sf"/>
</dbReference>
<dbReference type="PANTHER" id="PTHR15549">
    <property type="entry name" value="PAIRED IMMUNOGLOBULIN-LIKE TYPE 2 RECEPTOR"/>
    <property type="match status" value="1"/>
</dbReference>
<feature type="chain" id="PRO_5042826471" description="Peptidase A1 domain-containing protein" evidence="7">
    <location>
        <begin position="31"/>
        <end position="582"/>
    </location>
</feature>
<accession>A0AAN8NZD0</accession>
<feature type="compositionally biased region" description="Polar residues" evidence="5">
    <location>
        <begin position="466"/>
        <end position="486"/>
    </location>
</feature>
<keyword evidence="2 6" id="KW-0812">Transmembrane</keyword>
<dbReference type="GO" id="GO:0016020">
    <property type="term" value="C:membrane"/>
    <property type="evidence" value="ECO:0007669"/>
    <property type="project" value="UniProtKB-SubCell"/>
</dbReference>
<evidence type="ECO:0000256" key="6">
    <source>
        <dbReference type="SAM" id="Phobius"/>
    </source>
</evidence>
<evidence type="ECO:0000313" key="9">
    <source>
        <dbReference type="EMBL" id="KAK6351111.1"/>
    </source>
</evidence>
<name>A0AAN8NZD0_9PEZI</name>
<dbReference type="EMBL" id="JAVHNR010000002">
    <property type="protein sequence ID" value="KAK6351111.1"/>
    <property type="molecule type" value="Genomic_DNA"/>
</dbReference>
<dbReference type="InterPro" id="IPR051694">
    <property type="entry name" value="Immunoregulatory_rcpt-like"/>
</dbReference>
<dbReference type="InterPro" id="IPR033121">
    <property type="entry name" value="PEPTIDASE_A1"/>
</dbReference>
<keyword evidence="10" id="KW-1185">Reference proteome</keyword>
<dbReference type="Gene3D" id="2.40.70.10">
    <property type="entry name" value="Acid Proteases"/>
    <property type="match status" value="1"/>
</dbReference>
<evidence type="ECO:0000256" key="3">
    <source>
        <dbReference type="ARBA" id="ARBA00022989"/>
    </source>
</evidence>
<dbReference type="SUPFAM" id="SSF50630">
    <property type="entry name" value="Acid proteases"/>
    <property type="match status" value="1"/>
</dbReference>
<proteinExistence type="predicted"/>
<feature type="region of interest" description="Disordered" evidence="5">
    <location>
        <begin position="522"/>
        <end position="582"/>
    </location>
</feature>